<keyword evidence="2" id="KW-1185">Reference proteome</keyword>
<evidence type="ECO:0000313" key="2">
    <source>
        <dbReference type="Proteomes" id="UP000245728"/>
    </source>
</evidence>
<dbReference type="OrthoDB" id="277821at2"/>
<protein>
    <recommendedName>
        <fullName evidence="3">THAP4-like heme-binding beta-barrel domain-containing protein</fullName>
    </recommendedName>
</protein>
<sequence length="154" mass="17217">MITQLEPVLALQGQWQGHSQLYLAEVGSAARSGVTASVTPMLDQHFVRLDYQWQHEGQPHQGFMIFGYQPTSDLACLHWADNWHMGRDIMVLKGTLGLDTGWNVFGTYAAASGPDWGWRIKFKPDPQQTLVSMFNVSPDGIQTLAVEMVLQRSA</sequence>
<dbReference type="Proteomes" id="UP000245728">
    <property type="component" value="Chromosome"/>
</dbReference>
<dbReference type="Pfam" id="PF07617">
    <property type="entry name" value="DUF1579"/>
    <property type="match status" value="1"/>
</dbReference>
<dbReference type="AlphaFoldDB" id="A0A2S2DZH1"/>
<dbReference type="InterPro" id="IPR011473">
    <property type="entry name" value="DUF1579"/>
</dbReference>
<name>A0A2S2DZH1_9ALTE</name>
<dbReference type="RefSeq" id="WP_109338379.1">
    <property type="nucleotide sequence ID" value="NZ_CP029347.1"/>
</dbReference>
<proteinExistence type="predicted"/>
<accession>A0A2S2DZH1</accession>
<evidence type="ECO:0000313" key="1">
    <source>
        <dbReference type="EMBL" id="AWL10682.1"/>
    </source>
</evidence>
<dbReference type="KEGG" id="salh:HMF8227_00174"/>
<gene>
    <name evidence="1" type="ORF">HMF8227_00174</name>
</gene>
<reference evidence="1 2" key="1">
    <citation type="submission" date="2018-05" db="EMBL/GenBank/DDBJ databases">
        <title>Salinimonas sp. HMF8227 Genome sequencing and assembly.</title>
        <authorList>
            <person name="Kang H."/>
            <person name="Kang J."/>
            <person name="Cha I."/>
            <person name="Kim H."/>
            <person name="Joh K."/>
        </authorList>
    </citation>
    <scope>NUCLEOTIDE SEQUENCE [LARGE SCALE GENOMIC DNA]</scope>
    <source>
        <strain evidence="1 2">HMF8227</strain>
    </source>
</reference>
<evidence type="ECO:0008006" key="3">
    <source>
        <dbReference type="Google" id="ProtNLM"/>
    </source>
</evidence>
<dbReference type="EMBL" id="CP029347">
    <property type="protein sequence ID" value="AWL10682.1"/>
    <property type="molecule type" value="Genomic_DNA"/>
</dbReference>
<organism evidence="1 2">
    <name type="scientific">Saliniradius amylolyticus</name>
    <dbReference type="NCBI Taxonomy" id="2183582"/>
    <lineage>
        <taxon>Bacteria</taxon>
        <taxon>Pseudomonadati</taxon>
        <taxon>Pseudomonadota</taxon>
        <taxon>Gammaproteobacteria</taxon>
        <taxon>Alteromonadales</taxon>
        <taxon>Alteromonadaceae</taxon>
        <taxon>Saliniradius</taxon>
    </lineage>
</organism>